<dbReference type="InterPro" id="IPR008929">
    <property type="entry name" value="Chondroitin_lyas"/>
</dbReference>
<dbReference type="EC" id="4.2.2.8" evidence="7"/>
<dbReference type="Proteomes" id="UP000524404">
    <property type="component" value="Unassembled WGS sequence"/>
</dbReference>
<dbReference type="Pfam" id="PF16889">
    <property type="entry name" value="Hepar_II_III_N"/>
    <property type="match status" value="1"/>
</dbReference>
<evidence type="ECO:0000256" key="3">
    <source>
        <dbReference type="ARBA" id="ARBA00022764"/>
    </source>
</evidence>
<evidence type="ECO:0000256" key="2">
    <source>
        <dbReference type="ARBA" id="ARBA00022729"/>
    </source>
</evidence>
<accession>A0A841EH98</accession>
<proteinExistence type="predicted"/>
<protein>
    <submittedName>
        <fullName evidence="7">Heparan-sulfate lyase</fullName>
        <ecNumber evidence="7">4.2.2.8</ecNumber>
    </submittedName>
</protein>
<comment type="caution">
    <text evidence="7">The sequence shown here is derived from an EMBL/GenBank/DDBJ whole genome shotgun (WGS) entry which is preliminary data.</text>
</comment>
<dbReference type="Pfam" id="PF07940">
    <property type="entry name" value="Hepar_II_III_C"/>
    <property type="match status" value="1"/>
</dbReference>
<dbReference type="NCBIfam" id="NF045573">
    <property type="entry name" value="Hepsulflyase_CFB"/>
    <property type="match status" value="1"/>
</dbReference>
<keyword evidence="3" id="KW-0574">Periplasm</keyword>
<dbReference type="InterPro" id="IPR012480">
    <property type="entry name" value="Hepar_II_III_C"/>
</dbReference>
<dbReference type="SUPFAM" id="SSF48230">
    <property type="entry name" value="Chondroitin AC/alginate lyase"/>
    <property type="match status" value="1"/>
</dbReference>
<dbReference type="GO" id="GO:0042597">
    <property type="term" value="C:periplasmic space"/>
    <property type="evidence" value="ECO:0007669"/>
    <property type="project" value="UniProtKB-SubCell"/>
</dbReference>
<dbReference type="PANTHER" id="PTHR39210:SF1">
    <property type="entry name" value="HEPARIN-SULFATE LYASE"/>
    <property type="match status" value="1"/>
</dbReference>
<evidence type="ECO:0000256" key="1">
    <source>
        <dbReference type="ARBA" id="ARBA00004418"/>
    </source>
</evidence>
<evidence type="ECO:0000259" key="5">
    <source>
        <dbReference type="Pfam" id="PF07940"/>
    </source>
</evidence>
<keyword evidence="2" id="KW-0732">Signal</keyword>
<dbReference type="InterPro" id="IPR031680">
    <property type="entry name" value="Hepar_II_III_N"/>
</dbReference>
<dbReference type="AlphaFoldDB" id="A0A841EH98"/>
<dbReference type="GO" id="GO:0015021">
    <property type="term" value="F:heparin-sulfate lyase activity"/>
    <property type="evidence" value="ECO:0007669"/>
    <property type="project" value="UniProtKB-EC"/>
</dbReference>
<dbReference type="Gene3D" id="1.50.10.100">
    <property type="entry name" value="Chondroitin AC/alginate lyase"/>
    <property type="match status" value="1"/>
</dbReference>
<evidence type="ECO:0000256" key="4">
    <source>
        <dbReference type="ARBA" id="ARBA00023239"/>
    </source>
</evidence>
<reference evidence="7 8" key="1">
    <citation type="submission" date="2020-08" db="EMBL/GenBank/DDBJ databases">
        <title>Functional genomics of gut bacteria from endangered species of beetles.</title>
        <authorList>
            <person name="Carlos-Shanley C."/>
        </authorList>
    </citation>
    <scope>NUCLEOTIDE SEQUENCE [LARGE SCALE GENOMIC DNA]</scope>
    <source>
        <strain evidence="7 8">S00070</strain>
    </source>
</reference>
<organism evidence="7 8">
    <name type="scientific">Arcicella rosea</name>
    <dbReference type="NCBI Taxonomy" id="502909"/>
    <lineage>
        <taxon>Bacteria</taxon>
        <taxon>Pseudomonadati</taxon>
        <taxon>Bacteroidota</taxon>
        <taxon>Cytophagia</taxon>
        <taxon>Cytophagales</taxon>
        <taxon>Flectobacillaceae</taxon>
        <taxon>Arcicella</taxon>
    </lineage>
</organism>
<dbReference type="RefSeq" id="WP_184131736.1">
    <property type="nucleotide sequence ID" value="NZ_JACHKT010000006.1"/>
</dbReference>
<evidence type="ECO:0000259" key="6">
    <source>
        <dbReference type="Pfam" id="PF16889"/>
    </source>
</evidence>
<evidence type="ECO:0000313" key="8">
    <source>
        <dbReference type="Proteomes" id="UP000524404"/>
    </source>
</evidence>
<dbReference type="PANTHER" id="PTHR39210">
    <property type="entry name" value="HEPARIN-SULFATE LYASE"/>
    <property type="match status" value="1"/>
</dbReference>
<comment type="subcellular location">
    <subcellularLocation>
        <location evidence="1">Periplasm</location>
    </subcellularLocation>
</comment>
<dbReference type="InterPro" id="IPR054646">
    <property type="entry name" value="HepC"/>
</dbReference>
<dbReference type="EMBL" id="JACHKT010000006">
    <property type="protein sequence ID" value="MBB6002535.1"/>
    <property type="molecule type" value="Genomic_DNA"/>
</dbReference>
<dbReference type="Gene3D" id="2.70.98.70">
    <property type="match status" value="1"/>
</dbReference>
<feature type="domain" description="Heparin-sulfate lyase N-terminal" evidence="6">
    <location>
        <begin position="40"/>
        <end position="385"/>
    </location>
</feature>
<keyword evidence="8" id="KW-1185">Reference proteome</keyword>
<name>A0A841EH98_9BACT</name>
<keyword evidence="4 7" id="KW-0456">Lyase</keyword>
<gene>
    <name evidence="7" type="ORF">HNP25_001187</name>
</gene>
<feature type="domain" description="Heparinase II/III-like C-terminal" evidence="5">
    <location>
        <begin position="399"/>
        <end position="606"/>
    </location>
</feature>
<evidence type="ECO:0000313" key="7">
    <source>
        <dbReference type="EMBL" id="MBB6002535.1"/>
    </source>
</evidence>
<sequence length="666" mass="77266">MKKLHKTTVKMPLLLFLITILSLYNYDIKAQFDNTKIGSLIDLNRKGLEQAKAAFDKGNTQEATQKILEYYQNRTGIIDPSINLNNIQASAEDFKKADEALEHKLYAHKGFQPSFFYGKDIDWTYWPVKDHELRFQLHRHSWFSSMGRVFRKTGDEKYAKEWVFQYLDWIKKNPLIEGKKTINGMSVSDKDLENESFAWRPLEACGRIPVAGQCLEYFKKSQYFTPDFLMTFLSNVDRHAEYITRHYSERGNHLLFEAQYVLYAGIVFPELKNSAKWRASGIDILTRELQKQVYQDGFQWELDLGYHLGAIHTFFQSLELATINGYKDAFPKLYLDKIEKMIIATINSTFPDNTSPHFSDARAHVSTKQFQNWEKYFPENEQIAYMASDGKRGKLPPYLSRGFKDAGFFTFRNGWSKDATVMVLKAGPPAAWHNQPDNGTFDLYIKGRNFFPDGGSFVYGGDEETMKERNWFRQTMVHKTLTLNNKNIENTNSKCLFWKTDNNLDVLVTENQSYADLKHRRSVFFVDKQYFVIIDETIGNATGKVGIHYQYPSETSLDLNSKNTINTQYQDNNNVCLKVFGQSNMKMVEEEGWISKSYRVKEKRPAFGFEIQKNTPTSTRFITVIAPFEKIPPKIEANFINKKIGEKAVGAVVKIQNKTFNLSAEW</sequence>